<proteinExistence type="predicted"/>
<name>A0ABU9P8B0_9ENTR</name>
<dbReference type="Pfam" id="PF14355">
    <property type="entry name" value="Abi_C"/>
    <property type="match status" value="1"/>
</dbReference>
<gene>
    <name evidence="2" type="ORF">AAFL32_19785</name>
</gene>
<dbReference type="Proteomes" id="UP001458070">
    <property type="component" value="Unassembled WGS sequence"/>
</dbReference>
<organism evidence="2 3">
    <name type="scientific">Klebsiella grimontii</name>
    <dbReference type="NCBI Taxonomy" id="2058152"/>
    <lineage>
        <taxon>Bacteria</taxon>
        <taxon>Pseudomonadati</taxon>
        <taxon>Pseudomonadota</taxon>
        <taxon>Gammaproteobacteria</taxon>
        <taxon>Enterobacterales</taxon>
        <taxon>Enterobacteriaceae</taxon>
        <taxon>Klebsiella/Raoultella group</taxon>
        <taxon>Klebsiella</taxon>
    </lineage>
</organism>
<dbReference type="RefSeq" id="WP_128319203.1">
    <property type="nucleotide sequence ID" value="NZ_CABGOK010000007.1"/>
</dbReference>
<evidence type="ECO:0000313" key="3">
    <source>
        <dbReference type="Proteomes" id="UP001458070"/>
    </source>
</evidence>
<evidence type="ECO:0000313" key="2">
    <source>
        <dbReference type="EMBL" id="MEM0626127.1"/>
    </source>
</evidence>
<protein>
    <submittedName>
        <fullName evidence="2">Abortive infection family protein</fullName>
    </submittedName>
</protein>
<dbReference type="EMBL" id="JBCGEM010000017">
    <property type="protein sequence ID" value="MEM0626127.1"/>
    <property type="molecule type" value="Genomic_DNA"/>
</dbReference>
<evidence type="ECO:0000259" key="1">
    <source>
        <dbReference type="Pfam" id="PF14355"/>
    </source>
</evidence>
<feature type="domain" description="Abortive infection protein-like C-terminal" evidence="1">
    <location>
        <begin position="189"/>
        <end position="269"/>
    </location>
</feature>
<accession>A0ABU9P8B0</accession>
<reference evidence="2 3" key="1">
    <citation type="submission" date="2024-04" db="EMBL/GenBank/DDBJ databases">
        <title>Draft genome assemblies of urinary isolates.</title>
        <authorList>
            <person name="Appleberry H."/>
            <person name="Kula A."/>
            <person name="Wolfe A.J."/>
            <person name="Putonti C."/>
        </authorList>
    </citation>
    <scope>NUCLEOTIDE SEQUENCE [LARGE SCALE GENOMIC DNA]</scope>
    <source>
        <strain evidence="2 3">UMB12529</strain>
    </source>
</reference>
<dbReference type="InterPro" id="IPR026001">
    <property type="entry name" value="Abi-like_C"/>
</dbReference>
<keyword evidence="3" id="KW-1185">Reference proteome</keyword>
<sequence>MMRFDLTEAILVALSRLVGDAQAESPRSPSHSELSYAFEKHGLAHIDPKNQQTVGKTKRVRTVLSWALDNNPDAGQKLAYTLLQNVKVAGGFRKESSNYAGHDAILGLIESFKEQGLILTESGSLLTQNIEGLRGRELTDALKKYADRARRGAEDAALLSGTSKDLLEATAAHVLTQKYGAYPQQANFPALLGQAFIALGMATPVGQTQDNEPPHSSLERGMFETAVGINRLRNKQGTGHGRPWIPSIKDYEAEAAIEMAGVIASYMLDKLKIN</sequence>
<comment type="caution">
    <text evidence="2">The sequence shown here is derived from an EMBL/GenBank/DDBJ whole genome shotgun (WGS) entry which is preliminary data.</text>
</comment>